<evidence type="ECO:0000313" key="5">
    <source>
        <dbReference type="Proteomes" id="UP000887013"/>
    </source>
</evidence>
<dbReference type="Proteomes" id="UP000887013">
    <property type="component" value="Unassembled WGS sequence"/>
</dbReference>
<keyword evidence="1" id="KW-0503">Monooxygenase</keyword>
<sequence length="131" mass="15797">ARRNTKIQQDRWEKYYNKRRQEVDVKVKDLKLIEVKRRPHGRCKWRKRPIPVTLPSGPGTRKMTRREAADERQKFAVMEMKTVISSILRSYTIESLDSRDKVLPLMQITLHPSEPIRMRIRPRRMNNMELT</sequence>
<dbReference type="AlphaFoldDB" id="A0A8X6PDI6"/>
<evidence type="ECO:0000313" key="3">
    <source>
        <dbReference type="EMBL" id="GFT62268.1"/>
    </source>
</evidence>
<dbReference type="EMBL" id="BMAW01019553">
    <property type="protein sequence ID" value="GFT63955.1"/>
    <property type="molecule type" value="Genomic_DNA"/>
</dbReference>
<name>A0A8X6PDI6_NEPPI</name>
<dbReference type="GO" id="GO:0016705">
    <property type="term" value="F:oxidoreductase activity, acting on paired donors, with incorporation or reduction of molecular oxygen"/>
    <property type="evidence" value="ECO:0007669"/>
    <property type="project" value="InterPro"/>
</dbReference>
<dbReference type="GO" id="GO:0004497">
    <property type="term" value="F:monooxygenase activity"/>
    <property type="evidence" value="ECO:0007669"/>
    <property type="project" value="UniProtKB-KW"/>
</dbReference>
<dbReference type="GO" id="GO:0020037">
    <property type="term" value="F:heme binding"/>
    <property type="evidence" value="ECO:0007669"/>
    <property type="project" value="InterPro"/>
</dbReference>
<dbReference type="GO" id="GO:0005506">
    <property type="term" value="F:iron ion binding"/>
    <property type="evidence" value="ECO:0007669"/>
    <property type="project" value="InterPro"/>
</dbReference>
<feature type="region of interest" description="Disordered" evidence="2">
    <location>
        <begin position="47"/>
        <end position="67"/>
    </location>
</feature>
<reference evidence="3" key="1">
    <citation type="submission" date="2020-08" db="EMBL/GenBank/DDBJ databases">
        <title>Multicomponent nature underlies the extraordinary mechanical properties of spider dragline silk.</title>
        <authorList>
            <person name="Kono N."/>
            <person name="Nakamura H."/>
            <person name="Mori M."/>
            <person name="Yoshida Y."/>
            <person name="Ohtoshi R."/>
            <person name="Malay A.D."/>
            <person name="Moran D.A.P."/>
            <person name="Tomita M."/>
            <person name="Numata K."/>
            <person name="Arakawa K."/>
        </authorList>
    </citation>
    <scope>NUCLEOTIDE SEQUENCE</scope>
</reference>
<evidence type="ECO:0000256" key="2">
    <source>
        <dbReference type="SAM" id="MobiDB-lite"/>
    </source>
</evidence>
<proteinExistence type="predicted"/>
<protein>
    <submittedName>
        <fullName evidence="3">Uncharacterized protein</fullName>
    </submittedName>
</protein>
<dbReference type="SUPFAM" id="SSF48264">
    <property type="entry name" value="Cytochrome P450"/>
    <property type="match status" value="1"/>
</dbReference>
<dbReference type="InterPro" id="IPR036396">
    <property type="entry name" value="Cyt_P450_sf"/>
</dbReference>
<organism evidence="3 5">
    <name type="scientific">Nephila pilipes</name>
    <name type="common">Giant wood spider</name>
    <name type="synonym">Nephila maculata</name>
    <dbReference type="NCBI Taxonomy" id="299642"/>
    <lineage>
        <taxon>Eukaryota</taxon>
        <taxon>Metazoa</taxon>
        <taxon>Ecdysozoa</taxon>
        <taxon>Arthropoda</taxon>
        <taxon>Chelicerata</taxon>
        <taxon>Arachnida</taxon>
        <taxon>Araneae</taxon>
        <taxon>Araneomorphae</taxon>
        <taxon>Entelegynae</taxon>
        <taxon>Araneoidea</taxon>
        <taxon>Nephilidae</taxon>
        <taxon>Nephila</taxon>
    </lineage>
</organism>
<dbReference type="OrthoDB" id="425619at2759"/>
<keyword evidence="5" id="KW-1185">Reference proteome</keyword>
<dbReference type="Gene3D" id="1.10.630.10">
    <property type="entry name" value="Cytochrome P450"/>
    <property type="match status" value="1"/>
</dbReference>
<evidence type="ECO:0000313" key="4">
    <source>
        <dbReference type="EMBL" id="GFT63955.1"/>
    </source>
</evidence>
<evidence type="ECO:0000256" key="1">
    <source>
        <dbReference type="ARBA" id="ARBA00023033"/>
    </source>
</evidence>
<keyword evidence="1" id="KW-0560">Oxidoreductase</keyword>
<accession>A0A8X6PDI6</accession>
<feature type="non-terminal residue" evidence="3">
    <location>
        <position position="131"/>
    </location>
</feature>
<gene>
    <name evidence="3" type="ORF">NPIL_458031</name>
    <name evidence="4" type="ORF">NPIL_468551</name>
</gene>
<comment type="caution">
    <text evidence="3">The sequence shown here is derived from an EMBL/GenBank/DDBJ whole genome shotgun (WGS) entry which is preliminary data.</text>
</comment>
<dbReference type="EMBL" id="BMAW01114557">
    <property type="protein sequence ID" value="GFT62268.1"/>
    <property type="molecule type" value="Genomic_DNA"/>
</dbReference>